<dbReference type="AlphaFoldDB" id="A0A1H5SM92"/>
<gene>
    <name evidence="1" type="ORF">SAMN05660865_00412</name>
</gene>
<dbReference type="SUPFAM" id="SSF160544">
    <property type="entry name" value="EscU C-terminal domain-like"/>
    <property type="match status" value="1"/>
</dbReference>
<evidence type="ECO:0000313" key="2">
    <source>
        <dbReference type="Proteomes" id="UP000242850"/>
    </source>
</evidence>
<dbReference type="InterPro" id="IPR029025">
    <property type="entry name" value="T3SS_substrate_exporter_C"/>
</dbReference>
<protein>
    <submittedName>
        <fullName evidence="1">Flagellar biosynthesis protein</fullName>
    </submittedName>
</protein>
<keyword evidence="1" id="KW-0966">Cell projection</keyword>
<dbReference type="PANTHER" id="PTHR30531">
    <property type="entry name" value="FLAGELLAR BIOSYNTHETIC PROTEIN FLHB"/>
    <property type="match status" value="1"/>
</dbReference>
<dbReference type="Proteomes" id="UP000242850">
    <property type="component" value="Unassembled WGS sequence"/>
</dbReference>
<reference evidence="2" key="1">
    <citation type="submission" date="2016-10" db="EMBL/GenBank/DDBJ databases">
        <authorList>
            <person name="Varghese N."/>
            <person name="Submissions S."/>
        </authorList>
    </citation>
    <scope>NUCLEOTIDE SEQUENCE [LARGE SCALE GENOMIC DNA]</scope>
    <source>
        <strain evidence="2">DSM 5463</strain>
    </source>
</reference>
<accession>A0A1H5SM92</accession>
<name>A0A1H5SM92_9CLOT</name>
<dbReference type="OrthoDB" id="9810419at2"/>
<dbReference type="InterPro" id="IPR006135">
    <property type="entry name" value="T3SS_substrate_exporter"/>
</dbReference>
<dbReference type="EMBL" id="FNUK01000003">
    <property type="protein sequence ID" value="SEF51709.1"/>
    <property type="molecule type" value="Genomic_DNA"/>
</dbReference>
<keyword evidence="1" id="KW-0969">Cilium</keyword>
<keyword evidence="2" id="KW-1185">Reference proteome</keyword>
<organism evidence="1 2">
    <name type="scientific">Caloramator fervidus</name>
    <dbReference type="NCBI Taxonomy" id="29344"/>
    <lineage>
        <taxon>Bacteria</taxon>
        <taxon>Bacillati</taxon>
        <taxon>Bacillota</taxon>
        <taxon>Clostridia</taxon>
        <taxon>Eubacteriales</taxon>
        <taxon>Clostridiaceae</taxon>
        <taxon>Caloramator</taxon>
    </lineage>
</organism>
<dbReference type="GO" id="GO:0005886">
    <property type="term" value="C:plasma membrane"/>
    <property type="evidence" value="ECO:0007669"/>
    <property type="project" value="TreeGrafter"/>
</dbReference>
<proteinExistence type="predicted"/>
<keyword evidence="1" id="KW-0282">Flagellum</keyword>
<dbReference type="PANTHER" id="PTHR30531:SF12">
    <property type="entry name" value="FLAGELLAR BIOSYNTHETIC PROTEIN FLHB"/>
    <property type="match status" value="1"/>
</dbReference>
<dbReference type="GO" id="GO:0009306">
    <property type="term" value="P:protein secretion"/>
    <property type="evidence" value="ECO:0007669"/>
    <property type="project" value="InterPro"/>
</dbReference>
<dbReference type="RefSeq" id="WP_103895427.1">
    <property type="nucleotide sequence ID" value="NZ_FNUK01000003.1"/>
</dbReference>
<dbReference type="Gene3D" id="3.40.1690.10">
    <property type="entry name" value="secretion proteins EscU"/>
    <property type="match status" value="1"/>
</dbReference>
<dbReference type="Pfam" id="PF01312">
    <property type="entry name" value="Bac_export_2"/>
    <property type="match status" value="1"/>
</dbReference>
<sequence length="84" mass="9366">MKKKAVALKYNKNLKAPYVTAVGFGQVAEKIIKIAKESNIPIVENENLVDSLSKLPLNQPIPPELYEAVAEIIAFVYKINNQIK</sequence>
<evidence type="ECO:0000313" key="1">
    <source>
        <dbReference type="EMBL" id="SEF51709.1"/>
    </source>
</evidence>